<dbReference type="AlphaFoldDB" id="A0A560HF27"/>
<proteinExistence type="predicted"/>
<evidence type="ECO:0000256" key="1">
    <source>
        <dbReference type="SAM" id="Phobius"/>
    </source>
</evidence>
<accession>A0A560HF27</accession>
<keyword evidence="1" id="KW-1133">Transmembrane helix</keyword>
<keyword evidence="1" id="KW-0472">Membrane</keyword>
<reference evidence="2 3" key="1">
    <citation type="submission" date="2019-06" db="EMBL/GenBank/DDBJ databases">
        <title>Genomic Encyclopedia of Type Strains, Phase IV (KMG-V): Genome sequencing to study the core and pangenomes of soil and plant-associated prokaryotes.</title>
        <authorList>
            <person name="Whitman W."/>
        </authorList>
    </citation>
    <scope>NUCLEOTIDE SEQUENCE [LARGE SCALE GENOMIC DNA]</scope>
    <source>
        <strain evidence="2 3">BR 11622</strain>
    </source>
</reference>
<sequence length="424" mass="47014">MKVPRSGDTPVSPSAFEEEVAKFRVALTAARSAALLQLFDFLVERSNDDRAPKEIEIAFAVFGRNGDPGATSQSLDSGVRVYVHRLRKRLHDFYADQPGPKLEIPKGEYRIVLALPPDVPADHPPRLTPENWTWPKLGKRPLMLMFGMLLISIIAGFAIWFLGQGHWVAREAQEQLRATAFWWPLAADKEAARLVVGDAFLVAETEDQRDIQRMIQEPGIRSREDLGTYLKTHPDAFYRLYDLDLNLAPAGTVIAAWTVQNAVTRFHPGSPDLVRLVPASKLDAHMLETGNLIYVGRFSDLGRVAAPLFQVAHLRPGASYKELVDSTSGNRFVADLDTSQENKPLVDYGYIASLSGPMGQHIFVAAGIGDTAVQNMANLISNSKQLQALESHADIHGDYEALFEIRAINGVALDQRPVFVRPHH</sequence>
<name>A0A560HF27_9PROT</name>
<evidence type="ECO:0000313" key="2">
    <source>
        <dbReference type="EMBL" id="TWB43980.1"/>
    </source>
</evidence>
<keyword evidence="1" id="KW-0812">Transmembrane</keyword>
<comment type="caution">
    <text evidence="2">The sequence shown here is derived from an EMBL/GenBank/DDBJ whole genome shotgun (WGS) entry which is preliminary data.</text>
</comment>
<dbReference type="Proteomes" id="UP000315751">
    <property type="component" value="Unassembled WGS sequence"/>
</dbReference>
<feature type="transmembrane region" description="Helical" evidence="1">
    <location>
        <begin position="142"/>
        <end position="163"/>
    </location>
</feature>
<organism evidence="2 3">
    <name type="scientific">Nitrospirillum amazonense</name>
    <dbReference type="NCBI Taxonomy" id="28077"/>
    <lineage>
        <taxon>Bacteria</taxon>
        <taxon>Pseudomonadati</taxon>
        <taxon>Pseudomonadota</taxon>
        <taxon>Alphaproteobacteria</taxon>
        <taxon>Rhodospirillales</taxon>
        <taxon>Azospirillaceae</taxon>
        <taxon>Nitrospirillum</taxon>
    </lineage>
</organism>
<dbReference type="EMBL" id="VITR01000004">
    <property type="protein sequence ID" value="TWB43980.1"/>
    <property type="molecule type" value="Genomic_DNA"/>
</dbReference>
<evidence type="ECO:0000313" key="3">
    <source>
        <dbReference type="Proteomes" id="UP000315751"/>
    </source>
</evidence>
<protein>
    <submittedName>
        <fullName evidence="2">Uncharacterized protein</fullName>
    </submittedName>
</protein>
<gene>
    <name evidence="2" type="ORF">FBZ90_104368</name>
</gene>
<keyword evidence="3" id="KW-1185">Reference proteome</keyword>